<reference evidence="2 3" key="1">
    <citation type="submission" date="2016-11" db="EMBL/GenBank/DDBJ databases">
        <authorList>
            <person name="Jaros S."/>
            <person name="Januszkiewicz K."/>
            <person name="Wedrychowicz H."/>
        </authorList>
    </citation>
    <scope>NUCLEOTIDE SEQUENCE [LARGE SCALE GENOMIC DNA]</scope>
    <source>
        <strain evidence="2 3">DSM 44666</strain>
    </source>
</reference>
<dbReference type="AlphaFoldDB" id="A0A1M4T102"/>
<accession>A0A1M4T102</accession>
<proteinExistence type="predicted"/>
<dbReference type="CDD" id="cd10917">
    <property type="entry name" value="CE4_NodB_like_6s_7s"/>
    <property type="match status" value="1"/>
</dbReference>
<dbReference type="Gene3D" id="3.20.20.370">
    <property type="entry name" value="Glycoside hydrolase/deacetylase"/>
    <property type="match status" value="1"/>
</dbReference>
<dbReference type="SUPFAM" id="SSF88713">
    <property type="entry name" value="Glycoside hydrolase/deacetylase"/>
    <property type="match status" value="1"/>
</dbReference>
<dbReference type="Proteomes" id="UP000184476">
    <property type="component" value="Unassembled WGS sequence"/>
</dbReference>
<sequence>MFYFYPFTWTHHAYYQQAYESEVRTPQIQQIDWHKRYPSEVILKGPSSVRSVALTFDDGPDQTWTPQIANILGKFKVQATFFVLGSQVKANPSILRHLDQQGHEIGNHTWDHPLLTKISTAEVKRQIQQTDQIIHQVIGKQTRLFRPPYGALSNSIIHTVKQLNHKIILWNVDSLDWKGVSTNTMVQNVLSHTSPGSILLFHSAYGRSGLGNTVAALPQIIQRLRSNNFSFRTVSSLINL</sequence>
<evidence type="ECO:0000313" key="2">
    <source>
        <dbReference type="EMBL" id="SHE38105.1"/>
    </source>
</evidence>
<dbReference type="GO" id="GO:0016810">
    <property type="term" value="F:hydrolase activity, acting on carbon-nitrogen (but not peptide) bonds"/>
    <property type="evidence" value="ECO:0007669"/>
    <property type="project" value="InterPro"/>
</dbReference>
<organism evidence="2 3">
    <name type="scientific">Seinonella peptonophila</name>
    <dbReference type="NCBI Taxonomy" id="112248"/>
    <lineage>
        <taxon>Bacteria</taxon>
        <taxon>Bacillati</taxon>
        <taxon>Bacillota</taxon>
        <taxon>Bacilli</taxon>
        <taxon>Bacillales</taxon>
        <taxon>Thermoactinomycetaceae</taxon>
        <taxon>Seinonella</taxon>
    </lineage>
</organism>
<dbReference type="EMBL" id="FQVL01000001">
    <property type="protein sequence ID" value="SHE38105.1"/>
    <property type="molecule type" value="Genomic_DNA"/>
</dbReference>
<dbReference type="InterPro" id="IPR050248">
    <property type="entry name" value="Polysacc_deacetylase_ArnD"/>
</dbReference>
<evidence type="ECO:0000259" key="1">
    <source>
        <dbReference type="PROSITE" id="PS51677"/>
    </source>
</evidence>
<gene>
    <name evidence="2" type="ORF">SAMN05444392_101250</name>
</gene>
<dbReference type="InterPro" id="IPR011330">
    <property type="entry name" value="Glyco_hydro/deAcase_b/a-brl"/>
</dbReference>
<dbReference type="PANTHER" id="PTHR10587">
    <property type="entry name" value="GLYCOSYL TRANSFERASE-RELATED"/>
    <property type="match status" value="1"/>
</dbReference>
<keyword evidence="3" id="KW-1185">Reference proteome</keyword>
<name>A0A1M4T102_9BACL</name>
<feature type="domain" description="NodB homology" evidence="1">
    <location>
        <begin position="50"/>
        <end position="232"/>
    </location>
</feature>
<dbReference type="Pfam" id="PF01522">
    <property type="entry name" value="Polysacc_deac_1"/>
    <property type="match status" value="1"/>
</dbReference>
<protein>
    <submittedName>
        <fullName evidence="2">Peptidoglycan/xylan/chitin deacetylase, PgdA/CDA1 family</fullName>
    </submittedName>
</protein>
<dbReference type="STRING" id="112248.SAMN05444392_101250"/>
<dbReference type="GO" id="GO:0005975">
    <property type="term" value="P:carbohydrate metabolic process"/>
    <property type="evidence" value="ECO:0007669"/>
    <property type="project" value="InterPro"/>
</dbReference>
<evidence type="ECO:0000313" key="3">
    <source>
        <dbReference type="Proteomes" id="UP000184476"/>
    </source>
</evidence>
<dbReference type="PROSITE" id="PS51677">
    <property type="entry name" value="NODB"/>
    <property type="match status" value="1"/>
</dbReference>
<dbReference type="InterPro" id="IPR002509">
    <property type="entry name" value="NODB_dom"/>
</dbReference>